<proteinExistence type="predicted"/>
<feature type="transmembrane region" description="Helical" evidence="9">
    <location>
        <begin position="47"/>
        <end position="67"/>
    </location>
</feature>
<evidence type="ECO:0000313" key="12">
    <source>
        <dbReference type="Proteomes" id="UP000001593"/>
    </source>
</evidence>
<dbReference type="InterPro" id="IPR002455">
    <property type="entry name" value="GPCR3_GABA-B"/>
</dbReference>
<dbReference type="STRING" id="45351.A7SRK2"/>
<evidence type="ECO:0000256" key="4">
    <source>
        <dbReference type="ARBA" id="ARBA00023040"/>
    </source>
</evidence>
<dbReference type="Proteomes" id="UP000001593">
    <property type="component" value="Unassembled WGS sequence"/>
</dbReference>
<keyword evidence="12" id="KW-1185">Reference proteome</keyword>
<feature type="domain" description="G-protein coupled receptors family 3 profile" evidence="10">
    <location>
        <begin position="1"/>
        <end position="100"/>
    </location>
</feature>
<dbReference type="AlphaFoldDB" id="A7SRK2"/>
<feature type="transmembrane region" description="Helical" evidence="9">
    <location>
        <begin position="73"/>
        <end position="95"/>
    </location>
</feature>
<dbReference type="PROSITE" id="PS50259">
    <property type="entry name" value="G_PROTEIN_RECEP_F3_4"/>
    <property type="match status" value="1"/>
</dbReference>
<dbReference type="GO" id="GO:0004965">
    <property type="term" value="F:G protein-coupled GABA receptor activity"/>
    <property type="evidence" value="ECO:0007669"/>
    <property type="project" value="InterPro"/>
</dbReference>
<feature type="non-terminal residue" evidence="11">
    <location>
        <position position="1"/>
    </location>
</feature>
<accession>A7SRK2</accession>
<keyword evidence="5 9" id="KW-0472">Membrane</keyword>
<dbReference type="HOGENOM" id="CLU_2270505_0_0_1"/>
<evidence type="ECO:0000256" key="6">
    <source>
        <dbReference type="ARBA" id="ARBA00023170"/>
    </source>
</evidence>
<evidence type="ECO:0000256" key="9">
    <source>
        <dbReference type="SAM" id="Phobius"/>
    </source>
</evidence>
<evidence type="ECO:0000256" key="7">
    <source>
        <dbReference type="ARBA" id="ARBA00023180"/>
    </source>
</evidence>
<evidence type="ECO:0000256" key="5">
    <source>
        <dbReference type="ARBA" id="ARBA00023136"/>
    </source>
</evidence>
<organism evidence="11 12">
    <name type="scientific">Nematostella vectensis</name>
    <name type="common">Starlet sea anemone</name>
    <dbReference type="NCBI Taxonomy" id="45351"/>
    <lineage>
        <taxon>Eukaryota</taxon>
        <taxon>Metazoa</taxon>
        <taxon>Cnidaria</taxon>
        <taxon>Anthozoa</taxon>
        <taxon>Hexacorallia</taxon>
        <taxon>Actiniaria</taxon>
        <taxon>Edwardsiidae</taxon>
        <taxon>Nematostella</taxon>
    </lineage>
</organism>
<keyword evidence="7" id="KW-0325">Glycoprotein</keyword>
<evidence type="ECO:0000256" key="2">
    <source>
        <dbReference type="ARBA" id="ARBA00022692"/>
    </source>
</evidence>
<reference evidence="11 12" key="1">
    <citation type="journal article" date="2007" name="Science">
        <title>Sea anemone genome reveals ancestral eumetazoan gene repertoire and genomic organization.</title>
        <authorList>
            <person name="Putnam N.H."/>
            <person name="Srivastava M."/>
            <person name="Hellsten U."/>
            <person name="Dirks B."/>
            <person name="Chapman J."/>
            <person name="Salamov A."/>
            <person name="Terry A."/>
            <person name="Shapiro H."/>
            <person name="Lindquist E."/>
            <person name="Kapitonov V.V."/>
            <person name="Jurka J."/>
            <person name="Genikhovich G."/>
            <person name="Grigoriev I.V."/>
            <person name="Lucas S.M."/>
            <person name="Steele R.E."/>
            <person name="Finnerty J.R."/>
            <person name="Technau U."/>
            <person name="Martindale M.Q."/>
            <person name="Rokhsar D.S."/>
        </authorList>
    </citation>
    <scope>NUCLEOTIDE SEQUENCE [LARGE SCALE GENOMIC DNA]</scope>
    <source>
        <strain evidence="12">CH2 X CH6</strain>
    </source>
</reference>
<dbReference type="PANTHER" id="PTHR10519:SF74">
    <property type="entry name" value="GAMMA-AMINOBUTYRIC ACID TYPE B RECEPTOR SUBUNIT 2"/>
    <property type="match status" value="1"/>
</dbReference>
<sequence length="103" mass="11663">CTADMMIVWLTVMYVYKGVLLLYGVFLAYETRNVIYAHLNDSRVIGICVYNVVVLSVVGAFLSIILQHDNYEVMFMVLSVCIIFPATATICLLLFPKVRMSDN</sequence>
<evidence type="ECO:0000313" key="11">
    <source>
        <dbReference type="EMBL" id="EDO33685.1"/>
    </source>
</evidence>
<dbReference type="eggNOG" id="KOG1055">
    <property type="taxonomic scope" value="Eukaryota"/>
</dbReference>
<dbReference type="EMBL" id="DS469763">
    <property type="protein sequence ID" value="EDO33685.1"/>
    <property type="molecule type" value="Genomic_DNA"/>
</dbReference>
<keyword evidence="3 9" id="KW-1133">Transmembrane helix</keyword>
<evidence type="ECO:0000256" key="3">
    <source>
        <dbReference type="ARBA" id="ARBA00022989"/>
    </source>
</evidence>
<evidence type="ECO:0000259" key="10">
    <source>
        <dbReference type="PROSITE" id="PS50259"/>
    </source>
</evidence>
<keyword evidence="8" id="KW-0807">Transducer</keyword>
<dbReference type="InParanoid" id="A7SRK2"/>
<comment type="subcellular location">
    <subcellularLocation>
        <location evidence="1">Membrane</location>
        <topology evidence="1">Multi-pass membrane protein</topology>
    </subcellularLocation>
</comment>
<dbReference type="PhylomeDB" id="A7SRK2"/>
<feature type="transmembrane region" description="Helical" evidence="9">
    <location>
        <begin position="6"/>
        <end position="26"/>
    </location>
</feature>
<evidence type="ECO:0000256" key="1">
    <source>
        <dbReference type="ARBA" id="ARBA00004141"/>
    </source>
</evidence>
<name>A7SRK2_NEMVE</name>
<keyword evidence="2 9" id="KW-0812">Transmembrane</keyword>
<protein>
    <recommendedName>
        <fullName evidence="10">G-protein coupled receptors family 3 profile domain-containing protein</fullName>
    </recommendedName>
</protein>
<dbReference type="Pfam" id="PF00003">
    <property type="entry name" value="7tm_3"/>
    <property type="match status" value="1"/>
</dbReference>
<evidence type="ECO:0000256" key="8">
    <source>
        <dbReference type="ARBA" id="ARBA00023224"/>
    </source>
</evidence>
<keyword evidence="4" id="KW-0297">G-protein coupled receptor</keyword>
<keyword evidence="6" id="KW-0675">Receptor</keyword>
<dbReference type="InterPro" id="IPR017978">
    <property type="entry name" value="GPCR_3_C"/>
</dbReference>
<gene>
    <name evidence="11" type="ORF">NEMVEDRAFT_v1g128892</name>
</gene>
<dbReference type="PANTHER" id="PTHR10519">
    <property type="entry name" value="GABA-B RECEPTOR"/>
    <property type="match status" value="1"/>
</dbReference>
<dbReference type="GO" id="GO:0016020">
    <property type="term" value="C:membrane"/>
    <property type="evidence" value="ECO:0007669"/>
    <property type="project" value="UniProtKB-SubCell"/>
</dbReference>